<dbReference type="InterPro" id="IPR016047">
    <property type="entry name" value="M23ase_b-sheet_dom"/>
</dbReference>
<name>R6U320_9BACT</name>
<feature type="signal peptide" evidence="3">
    <location>
        <begin position="1"/>
        <end position="25"/>
    </location>
</feature>
<feature type="domain" description="M23ase beta-sheet core" evidence="4">
    <location>
        <begin position="298"/>
        <end position="392"/>
    </location>
</feature>
<dbReference type="Pfam" id="PF01551">
    <property type="entry name" value="Peptidase_M23"/>
    <property type="match status" value="1"/>
</dbReference>
<dbReference type="Proteomes" id="UP001139365">
    <property type="component" value="Unassembled WGS sequence"/>
</dbReference>
<keyword evidence="1 3" id="KW-0732">Signal</keyword>
<sequence length="419" mass="47039">MKKAGRMLKPVVSLAIAAATVLTMALCLPFNTLDTEAAKKITEADINAVRDRIKANEKKIKEYQDALASIGKDLDSALEAKAQLDQQIQYIQSNVEETEELIVRYEQLIKEKEALIADRESQISDKYNDFLERLRISYEDGSQNYLELLISSDSLVDFITRIDNLGSVLTYEQRTMDELEKEVSDLDELKKSLDIKKSEYVELGKYQSQSRADLNSKLKEAEQLVKKLQSDENAAKKAQQNAAKQDAALDKELEKLLKEYEKQQQAEQAGAYLWPLDSNYRSITSRYGWRILWGERDFHLGADISAPYGANIYAAKDGTVLKAQYNSSYGYYVLIDHGGGKATLYAHSSKLLVVAGQKVTRGQVIAKVGSTGNSSGYHLHFEVRVSGKTTNPLTKGLLVIKYNGKMVDPVANNLLKYYC</sequence>
<dbReference type="GO" id="GO:0004222">
    <property type="term" value="F:metalloendopeptidase activity"/>
    <property type="evidence" value="ECO:0007669"/>
    <property type="project" value="TreeGrafter"/>
</dbReference>
<accession>R6U320</accession>
<reference evidence="7 9" key="2">
    <citation type="submission" date="2022-03" db="EMBL/GenBank/DDBJ databases">
        <title>Metagenome-assembled genomes from swine fecal metagenomes.</title>
        <authorList>
            <person name="Holman D.B."/>
            <person name="Kommadath A."/>
        </authorList>
    </citation>
    <scope>NUCLEOTIDE SEQUENCE [LARGE SCALE GENOMIC DNA]</scope>
    <source>
        <strain evidence="7">SUG147</strain>
    </source>
</reference>
<evidence type="ECO:0000313" key="9">
    <source>
        <dbReference type="Proteomes" id="UP001139365"/>
    </source>
</evidence>
<evidence type="ECO:0000313" key="8">
    <source>
        <dbReference type="Proteomes" id="UP000017938"/>
    </source>
</evidence>
<dbReference type="InterPro" id="IPR011055">
    <property type="entry name" value="Dup_hybrid_motif"/>
</dbReference>
<feature type="chain" id="PRO_5041861159" evidence="3">
    <location>
        <begin position="26"/>
        <end position="419"/>
    </location>
</feature>
<dbReference type="AlphaFoldDB" id="R6U320"/>
<gene>
    <name evidence="6" type="ORF">BN580_00090</name>
    <name evidence="7" type="ORF">MR241_07500</name>
</gene>
<evidence type="ECO:0000256" key="3">
    <source>
        <dbReference type="SAM" id="SignalP"/>
    </source>
</evidence>
<feature type="domain" description="Peptidoglycan hydrolase PcsB coiled-coil" evidence="5">
    <location>
        <begin position="116"/>
        <end position="186"/>
    </location>
</feature>
<keyword evidence="2" id="KW-0175">Coiled coil</keyword>
<evidence type="ECO:0000313" key="7">
    <source>
        <dbReference type="EMBL" id="MCI5756121.1"/>
    </source>
</evidence>
<feature type="coiled-coil region" evidence="2">
    <location>
        <begin position="46"/>
        <end position="122"/>
    </location>
</feature>
<evidence type="ECO:0000259" key="5">
    <source>
        <dbReference type="Pfam" id="PF24568"/>
    </source>
</evidence>
<evidence type="ECO:0000259" key="4">
    <source>
        <dbReference type="Pfam" id="PF01551"/>
    </source>
</evidence>
<organism evidence="6 8">
    <name type="scientific">Candidatus Colimorpha enterica</name>
    <dbReference type="NCBI Taxonomy" id="3083063"/>
    <lineage>
        <taxon>Bacteria</taxon>
        <taxon>Pseudomonadati</taxon>
        <taxon>Bacteroidota</taxon>
        <taxon>Bacteroidia</taxon>
        <taxon>Bacteroidales</taxon>
        <taxon>Candidatus Colimorpha</taxon>
    </lineage>
</organism>
<reference evidence="6" key="1">
    <citation type="submission" date="2012-11" db="EMBL/GenBank/DDBJ databases">
        <title>Dependencies among metagenomic species, viruses, plasmids and units of genetic variation.</title>
        <authorList>
            <person name="Nielsen H.B."/>
            <person name="Almeida M."/>
            <person name="Juncker A.S."/>
            <person name="Rasmussen S."/>
            <person name="Li J."/>
            <person name="Sunagawa S."/>
            <person name="Plichta D."/>
            <person name="Gautier L."/>
            <person name="Le Chatelier E."/>
            <person name="Peletier E."/>
            <person name="Bonde I."/>
            <person name="Nielsen T."/>
            <person name="Manichanh C."/>
            <person name="Arumugam M."/>
            <person name="Batto J."/>
            <person name="Santos M.B.Q.D."/>
            <person name="Blom N."/>
            <person name="Borruel N."/>
            <person name="Burgdorf K.S."/>
            <person name="Boumezbeur F."/>
            <person name="Casellas F."/>
            <person name="Dore J."/>
            <person name="Guarner F."/>
            <person name="Hansen T."/>
            <person name="Hildebrand F."/>
            <person name="Kaas R.S."/>
            <person name="Kennedy S."/>
            <person name="Kristiansen K."/>
            <person name="Kultima J.R."/>
            <person name="Leonard P."/>
            <person name="Levenez F."/>
            <person name="Lund O."/>
            <person name="Moumen B."/>
            <person name="Le Paslier D."/>
            <person name="Pons N."/>
            <person name="Pedersen O."/>
            <person name="Prifti E."/>
            <person name="Qin J."/>
            <person name="Raes J."/>
            <person name="Tap J."/>
            <person name="Tims S."/>
            <person name="Ussery D.W."/>
            <person name="Yamada T."/>
            <person name="MetaHit consortium"/>
            <person name="Renault P."/>
            <person name="Sicheritz-Ponten T."/>
            <person name="Bork P."/>
            <person name="Wang J."/>
            <person name="Brunak S."/>
            <person name="Ehrlich S.D."/>
        </authorList>
    </citation>
    <scope>NUCLEOTIDE SEQUENCE [LARGE SCALE GENOMIC DNA]</scope>
</reference>
<dbReference type="InterPro" id="IPR057309">
    <property type="entry name" value="PcsB_CC"/>
</dbReference>
<dbReference type="EMBL" id="JALEMU010000122">
    <property type="protein sequence ID" value="MCI5756121.1"/>
    <property type="molecule type" value="Genomic_DNA"/>
</dbReference>
<dbReference type="Gene3D" id="2.70.70.10">
    <property type="entry name" value="Glucose Permease (Domain IIA)"/>
    <property type="match status" value="1"/>
</dbReference>
<dbReference type="InterPro" id="IPR050570">
    <property type="entry name" value="Cell_wall_metabolism_enzyme"/>
</dbReference>
<proteinExistence type="predicted"/>
<dbReference type="CDD" id="cd12797">
    <property type="entry name" value="M23_peptidase"/>
    <property type="match status" value="1"/>
</dbReference>
<dbReference type="SUPFAM" id="SSF51261">
    <property type="entry name" value="Duplicated hybrid motif"/>
    <property type="match status" value="1"/>
</dbReference>
<dbReference type="PANTHER" id="PTHR21666">
    <property type="entry name" value="PEPTIDASE-RELATED"/>
    <property type="match status" value="1"/>
</dbReference>
<dbReference type="EMBL" id="CBFW010000224">
    <property type="protein sequence ID" value="CDC74481.1"/>
    <property type="molecule type" value="Genomic_DNA"/>
</dbReference>
<dbReference type="Pfam" id="PF24568">
    <property type="entry name" value="CC_PcsB"/>
    <property type="match status" value="1"/>
</dbReference>
<comment type="caution">
    <text evidence="6">The sequence shown here is derived from an EMBL/GenBank/DDBJ whole genome shotgun (WGS) entry which is preliminary data.</text>
</comment>
<protein>
    <submittedName>
        <fullName evidence="6">Peptidase M23 family</fullName>
    </submittedName>
    <submittedName>
        <fullName evidence="7">Peptidoglycan DD-metalloendopeptidase family protein</fullName>
    </submittedName>
</protein>
<evidence type="ECO:0000256" key="2">
    <source>
        <dbReference type="SAM" id="Coils"/>
    </source>
</evidence>
<dbReference type="PANTHER" id="PTHR21666:SF270">
    <property type="entry name" value="MUREIN HYDROLASE ACTIVATOR ENVC"/>
    <property type="match status" value="1"/>
</dbReference>
<evidence type="ECO:0000256" key="1">
    <source>
        <dbReference type="ARBA" id="ARBA00022729"/>
    </source>
</evidence>
<evidence type="ECO:0000313" key="6">
    <source>
        <dbReference type="EMBL" id="CDC74481.1"/>
    </source>
</evidence>
<dbReference type="Gene3D" id="6.10.250.3150">
    <property type="match status" value="1"/>
</dbReference>
<dbReference type="STRING" id="1263015.BN580_00090"/>
<dbReference type="Proteomes" id="UP000017938">
    <property type="component" value="Unassembled WGS sequence"/>
</dbReference>
<feature type="coiled-coil region" evidence="2">
    <location>
        <begin position="169"/>
        <end position="266"/>
    </location>
</feature>